<reference evidence="1 2" key="1">
    <citation type="journal article" date="2016" name="Front. Microbiol.">
        <title>Genomic Resource of Rice Seed Associated Bacteria.</title>
        <authorList>
            <person name="Midha S."/>
            <person name="Bansal K."/>
            <person name="Sharma S."/>
            <person name="Kumar N."/>
            <person name="Patil P.P."/>
            <person name="Chaudhry V."/>
            <person name="Patil P.B."/>
        </authorList>
    </citation>
    <scope>NUCLEOTIDE SEQUENCE [LARGE SCALE GENOMIC DNA]</scope>
    <source>
        <strain evidence="1 2">NS355</strain>
    </source>
</reference>
<accession>A0A147IJ13</accession>
<dbReference type="EMBL" id="LDTF01000157">
    <property type="protein sequence ID" value="KTT92427.1"/>
    <property type="molecule type" value="Genomic_DNA"/>
</dbReference>
<dbReference type="AlphaFoldDB" id="A0A147IJ13"/>
<sequence length="82" mass="8616">CSRFGVVVFQQKTASDRGVRLVGSERGIEDRNGTIARMAENTVPFSEAPVPSGEPVAAVLELVGGRSAELGISEGDSVSWPK</sequence>
<gene>
    <name evidence="1" type="ORF">NS355_17855</name>
</gene>
<protein>
    <submittedName>
        <fullName evidence="1">Uncharacterized protein</fullName>
    </submittedName>
</protein>
<comment type="caution">
    <text evidence="1">The sequence shown here is derived from an EMBL/GenBank/DDBJ whole genome shotgun (WGS) entry which is preliminary data.</text>
</comment>
<dbReference type="Proteomes" id="UP000073923">
    <property type="component" value="Unassembled WGS sequence"/>
</dbReference>
<organism evidence="1 2">
    <name type="scientific">Sphingomonas yabuuchiae</name>
    <dbReference type="NCBI Taxonomy" id="172044"/>
    <lineage>
        <taxon>Bacteria</taxon>
        <taxon>Pseudomonadati</taxon>
        <taxon>Pseudomonadota</taxon>
        <taxon>Alphaproteobacteria</taxon>
        <taxon>Sphingomonadales</taxon>
        <taxon>Sphingomonadaceae</taxon>
        <taxon>Sphingomonas</taxon>
    </lineage>
</organism>
<dbReference type="Gene3D" id="2.60.120.1140">
    <property type="entry name" value="Protein of unknown function DUF192"/>
    <property type="match status" value="1"/>
</dbReference>
<proteinExistence type="predicted"/>
<feature type="non-terminal residue" evidence="1">
    <location>
        <position position="1"/>
    </location>
</feature>
<dbReference type="PATRIC" id="fig|172044.3.peg.633"/>
<evidence type="ECO:0000313" key="1">
    <source>
        <dbReference type="EMBL" id="KTT92427.1"/>
    </source>
</evidence>
<name>A0A147IJ13_9SPHN</name>
<evidence type="ECO:0000313" key="2">
    <source>
        <dbReference type="Proteomes" id="UP000073923"/>
    </source>
</evidence>
<dbReference type="InterPro" id="IPR038695">
    <property type="entry name" value="Saro_0823-like_sf"/>
</dbReference>